<accession>G0EP24</accession>
<name>G0EP24_BRAIP</name>
<evidence type="ECO:0000313" key="4">
    <source>
        <dbReference type="Proteomes" id="UP000008522"/>
    </source>
</evidence>
<dbReference type="Proteomes" id="UP000008522">
    <property type="component" value="Chromosome"/>
</dbReference>
<sequence>MKMPRTTISDLDKRTASICHRIGINEDGSSNGNGLINTMKEIKEQLDSHEKYLDNLSEDMVKIDYRLEKLESLAKVNNEEQQKIINEMKEIKKNIDDSITSTKIKKAANFILLLAGVTTAFGTILGTIYFFTNHFIGK</sequence>
<dbReference type="HOGENOM" id="CLU_151769_0_0_12"/>
<evidence type="ECO:0000256" key="1">
    <source>
        <dbReference type="SAM" id="Coils"/>
    </source>
</evidence>
<keyword evidence="2" id="KW-0812">Transmembrane</keyword>
<proteinExistence type="predicted"/>
<evidence type="ECO:0000256" key="2">
    <source>
        <dbReference type="SAM" id="Phobius"/>
    </source>
</evidence>
<protein>
    <submittedName>
        <fullName evidence="3">Uncharacterized protein</fullName>
    </submittedName>
</protein>
<dbReference type="AlphaFoldDB" id="G0EP24"/>
<dbReference type="KEGG" id="bip:Bint_0062"/>
<feature type="transmembrane region" description="Helical" evidence="2">
    <location>
        <begin position="110"/>
        <end position="131"/>
    </location>
</feature>
<evidence type="ECO:0000313" key="3">
    <source>
        <dbReference type="EMBL" id="AEM20698.1"/>
    </source>
</evidence>
<feature type="coiled-coil region" evidence="1">
    <location>
        <begin position="39"/>
        <end position="73"/>
    </location>
</feature>
<dbReference type="EMBL" id="CP002874">
    <property type="protein sequence ID" value="AEM20698.1"/>
    <property type="molecule type" value="Genomic_DNA"/>
</dbReference>
<organism evidence="3 4">
    <name type="scientific">Brachyspira intermedia (strain ATCC 51140 / PWS/A)</name>
    <name type="common">Serpulina intermedia</name>
    <dbReference type="NCBI Taxonomy" id="1045858"/>
    <lineage>
        <taxon>Bacteria</taxon>
        <taxon>Pseudomonadati</taxon>
        <taxon>Spirochaetota</taxon>
        <taxon>Spirochaetia</taxon>
        <taxon>Brachyspirales</taxon>
        <taxon>Brachyspiraceae</taxon>
        <taxon>Brachyspira</taxon>
    </lineage>
</organism>
<keyword evidence="2" id="KW-1133">Transmembrane helix</keyword>
<keyword evidence="1" id="KW-0175">Coiled coil</keyword>
<reference evidence="3 4" key="1">
    <citation type="journal article" date="2011" name="BMC Genomics">
        <title>Complete genome sequence of Brachyspira intermedia reveals unique genomic features in Brachyspira species and phage-mediated horizontal gene transfer.</title>
        <authorList>
            <person name="Hafstrom T."/>
            <person name="Jansson D.S."/>
            <person name="Segerman B."/>
        </authorList>
    </citation>
    <scope>NUCLEOTIDE SEQUENCE [LARGE SCALE GENOMIC DNA]</scope>
    <source>
        <strain evidence="4">ATCC 51140 / PWS/A</strain>
    </source>
</reference>
<dbReference type="PATRIC" id="fig|1045858.4.peg.62"/>
<keyword evidence="4" id="KW-1185">Reference proteome</keyword>
<keyword evidence="2" id="KW-0472">Membrane</keyword>
<gene>
    <name evidence="3" type="ordered locus">Bint_0062</name>
</gene>